<proteinExistence type="predicted"/>
<evidence type="ECO:0000256" key="1">
    <source>
        <dbReference type="SAM" id="Phobius"/>
    </source>
</evidence>
<organism evidence="3 4">
    <name type="scientific">Musca domestica</name>
    <name type="common">House fly</name>
    <dbReference type="NCBI Taxonomy" id="7370"/>
    <lineage>
        <taxon>Eukaryota</taxon>
        <taxon>Metazoa</taxon>
        <taxon>Ecdysozoa</taxon>
        <taxon>Arthropoda</taxon>
        <taxon>Hexapoda</taxon>
        <taxon>Insecta</taxon>
        <taxon>Pterygota</taxon>
        <taxon>Neoptera</taxon>
        <taxon>Endopterygota</taxon>
        <taxon>Diptera</taxon>
        <taxon>Brachycera</taxon>
        <taxon>Muscomorpha</taxon>
        <taxon>Muscoidea</taxon>
        <taxon>Muscidae</taxon>
        <taxon>Musca</taxon>
    </lineage>
</organism>
<keyword evidence="1" id="KW-0472">Membrane</keyword>
<evidence type="ECO:0000313" key="4">
    <source>
        <dbReference type="RefSeq" id="XP_058977508.1"/>
    </source>
</evidence>
<feature type="transmembrane region" description="Helical" evidence="1">
    <location>
        <begin position="289"/>
        <end position="309"/>
    </location>
</feature>
<keyword evidence="3" id="KW-1185">Reference proteome</keyword>
<evidence type="ECO:0000313" key="3">
    <source>
        <dbReference type="Proteomes" id="UP001652621"/>
    </source>
</evidence>
<keyword evidence="1" id="KW-0812">Transmembrane</keyword>
<dbReference type="RefSeq" id="XP_058977508.1">
    <property type="nucleotide sequence ID" value="XM_059121525.1"/>
</dbReference>
<keyword evidence="2" id="KW-0732">Signal</keyword>
<evidence type="ECO:0000256" key="2">
    <source>
        <dbReference type="SAM" id="SignalP"/>
    </source>
</evidence>
<dbReference type="Proteomes" id="UP001652621">
    <property type="component" value="Unplaced"/>
</dbReference>
<accession>A0ABM3UVF3</accession>
<protein>
    <submittedName>
        <fullName evidence="4">Uncharacterized protein LOC101890170 isoform X1</fullName>
    </submittedName>
</protein>
<reference evidence="4" key="1">
    <citation type="submission" date="2025-08" db="UniProtKB">
        <authorList>
            <consortium name="RefSeq"/>
        </authorList>
    </citation>
    <scope>IDENTIFICATION</scope>
    <source>
        <strain evidence="4">Aabys</strain>
        <tissue evidence="4">Whole body</tissue>
    </source>
</reference>
<feature type="signal peptide" evidence="2">
    <location>
        <begin position="1"/>
        <end position="22"/>
    </location>
</feature>
<keyword evidence="1" id="KW-1133">Transmembrane helix</keyword>
<name>A0ABM3UVF3_MUSDO</name>
<sequence>MNIEIIQLQCLIAIGLFGFVLAQAVDAKDLFRCRQSCYHKFVQDWHHCMDFEDCKSMCITPPNINSYIPEAFSFLCWNNCDQQLGPFPLNINSALRQGSLVITDIAWDQAITNASKQCLVTWEVSGGGLMGNLLTDSSTVELSLWSDTVYHVQVTCKHKETGGMRRSFKLIVDTHKLGDRSATSVQAISMDSQFDSQYLTPGYGDENIPPSPSETESRMRILKDSSKDFLAPYNPSIATKTKTWKNADQRMTVDDDVKDGLKYRDSVLRTKLVGAPASADSLSLAQNSVIVALMGSSILFMAVVIIFLMMRPARKQVPAVATANDKQVLIHTEIRPSPQKAQPAPVHRHTPSALITTSLSPADQSPALHV</sequence>
<gene>
    <name evidence="4" type="primary">LOC101890170</name>
</gene>
<feature type="chain" id="PRO_5047119919" evidence="2">
    <location>
        <begin position="23"/>
        <end position="370"/>
    </location>
</feature>
<dbReference type="GeneID" id="101890170"/>